<organism evidence="1 2">
    <name type="scientific">Budvicia aquatica</name>
    <dbReference type="NCBI Taxonomy" id="82979"/>
    <lineage>
        <taxon>Bacteria</taxon>
        <taxon>Pseudomonadati</taxon>
        <taxon>Pseudomonadota</taxon>
        <taxon>Gammaproteobacteria</taxon>
        <taxon>Enterobacterales</taxon>
        <taxon>Budviciaceae</taxon>
        <taxon>Budvicia</taxon>
    </lineage>
</organism>
<proteinExistence type="predicted"/>
<dbReference type="PANTHER" id="PTHR43668:SF2">
    <property type="entry name" value="ALLANTOINASE"/>
    <property type="match status" value="1"/>
</dbReference>
<dbReference type="EC" id="3.5.2.3" evidence="1"/>
<name>A0A484ZY51_9GAMM</name>
<dbReference type="GO" id="GO:0005737">
    <property type="term" value="C:cytoplasm"/>
    <property type="evidence" value="ECO:0007669"/>
    <property type="project" value="TreeGrafter"/>
</dbReference>
<evidence type="ECO:0000313" key="1">
    <source>
        <dbReference type="EMBL" id="VFS53492.1"/>
    </source>
</evidence>
<dbReference type="AlphaFoldDB" id="A0A484ZY51"/>
<keyword evidence="1" id="KW-0378">Hydrolase</keyword>
<dbReference type="Proteomes" id="UP000373449">
    <property type="component" value="Unassembled WGS sequence"/>
</dbReference>
<dbReference type="GO" id="GO:0004151">
    <property type="term" value="F:dihydroorotase activity"/>
    <property type="evidence" value="ECO:0007669"/>
    <property type="project" value="UniProtKB-EC"/>
</dbReference>
<gene>
    <name evidence="1" type="primary">pyrC_2</name>
    <name evidence="1" type="ORF">NCTC12282_06524</name>
</gene>
<evidence type="ECO:0000313" key="2">
    <source>
        <dbReference type="Proteomes" id="UP000373449"/>
    </source>
</evidence>
<dbReference type="GO" id="GO:0006145">
    <property type="term" value="P:purine nucleobase catabolic process"/>
    <property type="evidence" value="ECO:0007669"/>
    <property type="project" value="TreeGrafter"/>
</dbReference>
<dbReference type="GO" id="GO:0004038">
    <property type="term" value="F:allantoinase activity"/>
    <property type="evidence" value="ECO:0007669"/>
    <property type="project" value="TreeGrafter"/>
</dbReference>
<dbReference type="InterPro" id="IPR050138">
    <property type="entry name" value="DHOase/Allantoinase_Hydrolase"/>
</dbReference>
<dbReference type="Gene3D" id="2.30.40.10">
    <property type="entry name" value="Urease, subunit C, domain 1"/>
    <property type="match status" value="1"/>
</dbReference>
<dbReference type="PANTHER" id="PTHR43668">
    <property type="entry name" value="ALLANTOINASE"/>
    <property type="match status" value="1"/>
</dbReference>
<dbReference type="SUPFAM" id="SSF51338">
    <property type="entry name" value="Composite domain of metallo-dependent hydrolases"/>
    <property type="match status" value="1"/>
</dbReference>
<sequence length="62" mass="6962">MSEGGLADLVLIDPKKEWIVDPSTMLTRGKSCPFTGMEMVGQVVRTMVNGKWVYQNGKIFRD</sequence>
<protein>
    <submittedName>
        <fullName evidence="1">Dihydroorotase</fullName>
        <ecNumber evidence="1">3.5.2.3</ecNumber>
    </submittedName>
</protein>
<reference evidence="1 2" key="1">
    <citation type="submission" date="2019-03" db="EMBL/GenBank/DDBJ databases">
        <authorList>
            <consortium name="Pathogen Informatics"/>
        </authorList>
    </citation>
    <scope>NUCLEOTIDE SEQUENCE [LARGE SCALE GENOMIC DNA]</scope>
    <source>
        <strain evidence="1 2">NCTC12282</strain>
    </source>
</reference>
<dbReference type="EMBL" id="CAADJA010000002">
    <property type="protein sequence ID" value="VFS53492.1"/>
    <property type="molecule type" value="Genomic_DNA"/>
</dbReference>
<dbReference type="InterPro" id="IPR011059">
    <property type="entry name" value="Metal-dep_hydrolase_composite"/>
</dbReference>
<accession>A0A484ZY51</accession>